<evidence type="ECO:0000256" key="2">
    <source>
        <dbReference type="ARBA" id="ARBA00004604"/>
    </source>
</evidence>
<dbReference type="GO" id="GO:0032545">
    <property type="term" value="C:CURI complex"/>
    <property type="evidence" value="ECO:0007669"/>
    <property type="project" value="TreeGrafter"/>
</dbReference>
<dbReference type="Pfam" id="PF17403">
    <property type="entry name" value="Nrap_D2"/>
    <property type="match status" value="1"/>
</dbReference>
<dbReference type="SUPFAM" id="SSF81631">
    <property type="entry name" value="PAP/OAS1 substrate-binding domain"/>
    <property type="match status" value="1"/>
</dbReference>
<evidence type="ECO:0000256" key="8">
    <source>
        <dbReference type="ARBA" id="ARBA00035000"/>
    </source>
</evidence>
<organism evidence="18">
    <name type="scientific">Diabrotica virgifera virgifera</name>
    <name type="common">western corn rootworm</name>
    <dbReference type="NCBI Taxonomy" id="50390"/>
    <lineage>
        <taxon>Eukaryota</taxon>
        <taxon>Metazoa</taxon>
        <taxon>Ecdysozoa</taxon>
        <taxon>Arthropoda</taxon>
        <taxon>Hexapoda</taxon>
        <taxon>Insecta</taxon>
        <taxon>Pterygota</taxon>
        <taxon>Neoptera</taxon>
        <taxon>Endopterygota</taxon>
        <taxon>Coleoptera</taxon>
        <taxon>Polyphaga</taxon>
        <taxon>Cucujiformia</taxon>
        <taxon>Chrysomeloidea</taxon>
        <taxon>Chrysomelidae</taxon>
        <taxon>Galerucinae</taxon>
        <taxon>Diabroticina</taxon>
        <taxon>Diabroticites</taxon>
        <taxon>Diabrotica</taxon>
    </lineage>
</organism>
<evidence type="ECO:0000259" key="16">
    <source>
        <dbReference type="Pfam" id="PF17406"/>
    </source>
</evidence>
<evidence type="ECO:0000256" key="3">
    <source>
        <dbReference type="ARBA" id="ARBA00006674"/>
    </source>
</evidence>
<dbReference type="RefSeq" id="XP_028140008.1">
    <property type="nucleotide sequence ID" value="XM_028284207.1"/>
</dbReference>
<evidence type="ECO:0000256" key="6">
    <source>
        <dbReference type="ARBA" id="ARBA00022884"/>
    </source>
</evidence>
<name>A0A6P7G4V1_DIAVI</name>
<keyword evidence="6 10" id="KW-0694">RNA-binding</keyword>
<feature type="domain" description="Nrap protein" evidence="12">
    <location>
        <begin position="188"/>
        <end position="324"/>
    </location>
</feature>
<sequence>MNILNEINEAWDSESEDEVENVNPVQQPKESKRKYEDIPTTDGSPSKKKRKNDLYKPPTVEELNNLREVENLYNNNLFRLQITELLNEVKIKAKRKTKLTQWLTLFNGTLESIPANKLTLAELEKLVKKAKQKKKKGCLPLLLRITTYKRIFETDQDVNLFLDKPESVQCFGLYENNCLPGPNLSLNINVVMPQSAFLIKDYLNNRYLVKRWYYLLYVAEYLKQKRLVDNIEIVYHENNHLCPIIKLQPKDCDKTDVFIYVSPQNETFKCTRFLPEQNNVKVDVFECVVDIDTLKSSPTFLYNSLLAHDVTLHDNNEFVKEVLKDHEHVQDAIKLLCIWLTQRELNVGFGAFTERLVLYLVAYLLHKKKITKFMSSYQVVRYFWNFLSSTDLLTENISITEVSSEILTKFRQHFDVVFLDKSGCYNLTSFLAKDMYKKVKLESQVAIKHLDENRFASFRELFLTKYPFPHQYDVVIDISNSLSDENKFTFSDEEKSTHIGYENVLRFNHISNTLNRGLNKRIDNIVPRIELCGSDIKRYLLGINLNPNDAYNFLDKGPDFNMFEEAAEFRNFWGHLATDRRFRDGSINVAVYFRTNTIRAKRNIIKKIINFVLEEKLQLKFKIFYDKFEDVILFKRLVPNYPSGTNEETCLKIIHASDALSKMLRMLQLPLKITGVQGVSDVFAYAQPFPPIPANYQPDSSILLTKGDNIIFNVDQKMKKVPRYVQTVDCVLQLEQSSKWPNDLQALRDIKTIFYLDIAKLLKDNHGLLTHPTPGYLDVFYQGVVFRYRLFVSKEVGLVKKIHSESGVTSYKESLESYNMEMSLSVVPKIIGGLRGIQSAYPSYGPGTALIKRWLRANLLDEFHISDLVINLLAASLYLNENSPNPVTPQKSFLRFLKFLSETDFTLYLVIVNFNEEISKDDIATIESEVTNNRNSFPNLCIVTPYDHSSTITKNAPSKQILNRIKLLAVESLKFIDQIIVGQNNLGIKELFIPNFEGFNALINIKRAFNSRRHEQIAFSAVEKRTVVEKYEANNSDRIPIVNFDPVAEYLKTLRENYGKYALFFHDSYGGNVIGVLWHPRVFETDEFKVGKINGSEIKEGKVVFNFDRVIEDFYVLGRGLVQYIERK</sequence>
<comment type="similarity">
    <text evidence="3 10">Belongs to the NRAP family.</text>
</comment>
<keyword evidence="5" id="KW-0158">Chromosome</keyword>
<dbReference type="PANTHER" id="PTHR17972">
    <property type="entry name" value="NUCLEOLAR RNA-ASSOCIATED PROTEIN"/>
    <property type="match status" value="1"/>
</dbReference>
<evidence type="ECO:0000256" key="1">
    <source>
        <dbReference type="ARBA" id="ARBA00004286"/>
    </source>
</evidence>
<keyword evidence="7 10" id="KW-0539">Nucleus</keyword>
<evidence type="ECO:0000259" key="17">
    <source>
        <dbReference type="Pfam" id="PF17407"/>
    </source>
</evidence>
<evidence type="ECO:0000259" key="12">
    <source>
        <dbReference type="Pfam" id="PF03813"/>
    </source>
</evidence>
<dbReference type="Gene3D" id="1.10.1410.10">
    <property type="match status" value="2"/>
</dbReference>
<evidence type="ECO:0000313" key="18">
    <source>
        <dbReference type="RefSeq" id="XP_028140008.1"/>
    </source>
</evidence>
<dbReference type="FunFam" id="1.10.1410.10:FF:000006">
    <property type="entry name" value="Nucleolar protein 6"/>
    <property type="match status" value="1"/>
</dbReference>
<dbReference type="InParanoid" id="A0A6P7G4V1"/>
<reference evidence="18" key="1">
    <citation type="submission" date="2025-08" db="UniProtKB">
        <authorList>
            <consortium name="RefSeq"/>
        </authorList>
    </citation>
    <scope>IDENTIFICATION</scope>
    <source>
        <tissue evidence="18">Whole insect</tissue>
    </source>
</reference>
<dbReference type="Pfam" id="PF17405">
    <property type="entry name" value="Nrap_D4"/>
    <property type="match status" value="1"/>
</dbReference>
<feature type="domain" description="Nrap protein" evidence="14">
    <location>
        <begin position="470"/>
        <end position="617"/>
    </location>
</feature>
<dbReference type="InterPro" id="IPR035367">
    <property type="entry name" value="Nrap_D2"/>
</dbReference>
<evidence type="ECO:0000256" key="9">
    <source>
        <dbReference type="ARBA" id="ARBA00035020"/>
    </source>
</evidence>
<dbReference type="GO" id="GO:0006409">
    <property type="term" value="P:tRNA export from nucleus"/>
    <property type="evidence" value="ECO:0007669"/>
    <property type="project" value="TreeGrafter"/>
</dbReference>
<dbReference type="Gene3D" id="3.30.70.3030">
    <property type="match status" value="1"/>
</dbReference>
<dbReference type="GO" id="GO:0034456">
    <property type="term" value="C:UTP-C complex"/>
    <property type="evidence" value="ECO:0007669"/>
    <property type="project" value="TreeGrafter"/>
</dbReference>
<feature type="domain" description="Nrap protein" evidence="17">
    <location>
        <begin position="997"/>
        <end position="1124"/>
    </location>
</feature>
<dbReference type="Pfam" id="PF17404">
    <property type="entry name" value="Nrap_D3"/>
    <property type="match status" value="1"/>
</dbReference>
<dbReference type="PANTHER" id="PTHR17972:SF0">
    <property type="entry name" value="NUCLEOLAR PROTEIN 6"/>
    <property type="match status" value="1"/>
</dbReference>
<dbReference type="GO" id="GO:0006364">
    <property type="term" value="P:rRNA processing"/>
    <property type="evidence" value="ECO:0007669"/>
    <property type="project" value="TreeGrafter"/>
</dbReference>
<feature type="domain" description="Nrap protein" evidence="13">
    <location>
        <begin position="329"/>
        <end position="465"/>
    </location>
</feature>
<evidence type="ECO:0000256" key="10">
    <source>
        <dbReference type="RuleBase" id="RU364032"/>
    </source>
</evidence>
<protein>
    <recommendedName>
        <fullName evidence="4 10">Nucleolar protein 6</fullName>
    </recommendedName>
</protein>
<feature type="domain" description="Nrap protein" evidence="16">
    <location>
        <begin position="841"/>
        <end position="994"/>
    </location>
</feature>
<dbReference type="InterPro" id="IPR035369">
    <property type="entry name" value="Nrap_D4"/>
</dbReference>
<proteinExistence type="inferred from homology"/>
<dbReference type="InterPro" id="IPR035082">
    <property type="entry name" value="Nrap_D1"/>
</dbReference>
<dbReference type="InterPro" id="IPR005554">
    <property type="entry name" value="NOL6/Upt22"/>
</dbReference>
<dbReference type="AlphaFoldDB" id="A0A6P7G4V1"/>
<comment type="subcellular location">
    <subcellularLocation>
        <location evidence="1">Chromosome</location>
    </subcellularLocation>
    <subcellularLocation>
        <location evidence="2 10">Nucleus</location>
        <location evidence="2 10">Nucleolus</location>
    </subcellularLocation>
</comment>
<dbReference type="GO" id="GO:0003723">
    <property type="term" value="F:RNA binding"/>
    <property type="evidence" value="ECO:0007669"/>
    <property type="project" value="UniProtKB-KW"/>
</dbReference>
<comment type="function">
    <text evidence="8">Part of the small subunit (SSU) processome, first precursor of the small eukaryotic ribosomal subunit. During the assembly of the SSU processome in the nucleolus, many ribosome biogenesis factors, an RNA chaperone and ribosomal proteins associate with the nascent pre-rRNA and work in concert to generate RNA folding, modifications, rearrangements and cleavage as well as targeted degradation of pre-ribosomal RNA by the RNA exosome.</text>
</comment>
<dbReference type="GO" id="GO:0005694">
    <property type="term" value="C:chromosome"/>
    <property type="evidence" value="ECO:0007669"/>
    <property type="project" value="UniProtKB-SubCell"/>
</dbReference>
<evidence type="ECO:0000259" key="13">
    <source>
        <dbReference type="Pfam" id="PF17403"/>
    </source>
</evidence>
<feature type="domain" description="Nrap protein" evidence="15">
    <location>
        <begin position="639"/>
        <end position="816"/>
    </location>
</feature>
<dbReference type="InterPro" id="IPR035368">
    <property type="entry name" value="Nrap_D3"/>
</dbReference>
<dbReference type="GO" id="GO:0032040">
    <property type="term" value="C:small-subunit processome"/>
    <property type="evidence" value="ECO:0007669"/>
    <property type="project" value="TreeGrafter"/>
</dbReference>
<accession>A0A6P7G4V1</accession>
<evidence type="ECO:0000259" key="14">
    <source>
        <dbReference type="Pfam" id="PF17404"/>
    </source>
</evidence>
<dbReference type="Pfam" id="PF17407">
    <property type="entry name" value="Nrap_D6"/>
    <property type="match status" value="1"/>
</dbReference>
<evidence type="ECO:0000259" key="15">
    <source>
        <dbReference type="Pfam" id="PF17405"/>
    </source>
</evidence>
<comment type="subunit">
    <text evidence="9">Part of the small subunit (SSU) processome, composed of more than 70 proteins and the RNA chaperone small nucleolar RNA (snoRNA) U3.</text>
</comment>
<evidence type="ECO:0000256" key="5">
    <source>
        <dbReference type="ARBA" id="ARBA00022454"/>
    </source>
</evidence>
<feature type="region of interest" description="Disordered" evidence="11">
    <location>
        <begin position="1"/>
        <end position="58"/>
    </location>
</feature>
<gene>
    <name evidence="18" type="primary">LOC114334170</name>
</gene>
<evidence type="ECO:0000256" key="7">
    <source>
        <dbReference type="ARBA" id="ARBA00023242"/>
    </source>
</evidence>
<feature type="compositionally biased region" description="Acidic residues" evidence="11">
    <location>
        <begin position="9"/>
        <end position="20"/>
    </location>
</feature>
<dbReference type="Pfam" id="PF03813">
    <property type="entry name" value="Nrap"/>
    <property type="match status" value="1"/>
</dbReference>
<dbReference type="InterPro" id="IPR035371">
    <property type="entry name" value="Nrap_D6"/>
</dbReference>
<evidence type="ECO:0000256" key="11">
    <source>
        <dbReference type="SAM" id="MobiDB-lite"/>
    </source>
</evidence>
<dbReference type="Pfam" id="PF17406">
    <property type="entry name" value="Nrap_D5"/>
    <property type="match status" value="1"/>
</dbReference>
<evidence type="ECO:0000256" key="4">
    <source>
        <dbReference type="ARBA" id="ARBA00016437"/>
    </source>
</evidence>
<dbReference type="FunCoup" id="A0A6P7G4V1">
    <property type="interactions" value="1556"/>
</dbReference>
<dbReference type="InterPro" id="IPR035370">
    <property type="entry name" value="Nrap_D5"/>
</dbReference>